<reference evidence="1 2" key="1">
    <citation type="submission" date="2018-03" db="EMBL/GenBank/DDBJ databases">
        <title>Genomic Encyclopedia of Archaeal and Bacterial Type Strains, Phase II (KMG-II): from individual species to whole genera.</title>
        <authorList>
            <person name="Goeker M."/>
        </authorList>
    </citation>
    <scope>NUCLEOTIDE SEQUENCE [LARGE SCALE GENOMIC DNA]</scope>
    <source>
        <strain evidence="1 2">DSM 27267</strain>
    </source>
</reference>
<proteinExistence type="predicted"/>
<organism evidence="1 2">
    <name type="scientific">Prolixibacter denitrificans</name>
    <dbReference type="NCBI Taxonomy" id="1541063"/>
    <lineage>
        <taxon>Bacteria</taxon>
        <taxon>Pseudomonadati</taxon>
        <taxon>Bacteroidota</taxon>
        <taxon>Bacteroidia</taxon>
        <taxon>Marinilabiliales</taxon>
        <taxon>Prolixibacteraceae</taxon>
        <taxon>Prolixibacter</taxon>
    </lineage>
</organism>
<name>A0A2P8CHY6_9BACT</name>
<dbReference type="EMBL" id="PYGC01000002">
    <property type="protein sequence ID" value="PSK84577.1"/>
    <property type="molecule type" value="Genomic_DNA"/>
</dbReference>
<protein>
    <submittedName>
        <fullName evidence="1">Uncharacterized protein</fullName>
    </submittedName>
</protein>
<dbReference type="Proteomes" id="UP000240621">
    <property type="component" value="Unassembled WGS sequence"/>
</dbReference>
<evidence type="ECO:0000313" key="2">
    <source>
        <dbReference type="Proteomes" id="UP000240621"/>
    </source>
</evidence>
<comment type="caution">
    <text evidence="1">The sequence shown here is derived from an EMBL/GenBank/DDBJ whole genome shotgun (WGS) entry which is preliminary data.</text>
</comment>
<dbReference type="AlphaFoldDB" id="A0A2P8CHY6"/>
<evidence type="ECO:0000313" key="1">
    <source>
        <dbReference type="EMBL" id="PSK84577.1"/>
    </source>
</evidence>
<gene>
    <name evidence="1" type="ORF">CLV93_102366</name>
</gene>
<sequence>MRVHPFFGEAGRGTGLLTIACAFGGKRENLKKDLLILISES</sequence>
<accession>A0A2P8CHY6</accession>